<feature type="transmembrane region" description="Helical" evidence="7">
    <location>
        <begin position="106"/>
        <end position="129"/>
    </location>
</feature>
<reference evidence="9" key="1">
    <citation type="submission" date="2020-10" db="EMBL/GenBank/DDBJ databases">
        <authorList>
            <person name="Gilroy R."/>
        </authorList>
    </citation>
    <scope>NUCLEOTIDE SEQUENCE</scope>
    <source>
        <strain evidence="9">ChiSjej3B21-11622</strain>
    </source>
</reference>
<evidence type="ECO:0000313" key="9">
    <source>
        <dbReference type="EMBL" id="HIQ95516.1"/>
    </source>
</evidence>
<comment type="caution">
    <text evidence="9">The sequence shown here is derived from an EMBL/GenBank/DDBJ whole genome shotgun (WGS) entry which is preliminary data.</text>
</comment>
<reference evidence="9" key="2">
    <citation type="journal article" date="2021" name="PeerJ">
        <title>Extensive microbial diversity within the chicken gut microbiome revealed by metagenomics and culture.</title>
        <authorList>
            <person name="Gilroy R."/>
            <person name="Ravi A."/>
            <person name="Getino M."/>
            <person name="Pursley I."/>
            <person name="Horton D.L."/>
            <person name="Alikhan N.F."/>
            <person name="Baker D."/>
            <person name="Gharbi K."/>
            <person name="Hall N."/>
            <person name="Watson M."/>
            <person name="Adriaenssens E.M."/>
            <person name="Foster-Nyarko E."/>
            <person name="Jarju S."/>
            <person name="Secka A."/>
            <person name="Antonio M."/>
            <person name="Oren A."/>
            <person name="Chaudhuri R.R."/>
            <person name="La Ragione R."/>
            <person name="Hildebrand F."/>
            <person name="Pallen M.J."/>
        </authorList>
    </citation>
    <scope>NUCLEOTIDE SEQUENCE</scope>
    <source>
        <strain evidence="9">ChiSjej3B21-11622</strain>
    </source>
</reference>
<dbReference type="AlphaFoldDB" id="A0A9D0ZTE0"/>
<dbReference type="PROSITE" id="PS50928">
    <property type="entry name" value="ABC_TM1"/>
    <property type="match status" value="1"/>
</dbReference>
<dbReference type="PANTHER" id="PTHR43744">
    <property type="entry name" value="ABC TRANSPORTER PERMEASE PROTEIN MG189-RELATED-RELATED"/>
    <property type="match status" value="1"/>
</dbReference>
<keyword evidence="3" id="KW-1003">Cell membrane</keyword>
<proteinExistence type="inferred from homology"/>
<feature type="transmembrane region" description="Helical" evidence="7">
    <location>
        <begin position="141"/>
        <end position="163"/>
    </location>
</feature>
<evidence type="ECO:0000256" key="5">
    <source>
        <dbReference type="ARBA" id="ARBA00022989"/>
    </source>
</evidence>
<protein>
    <submittedName>
        <fullName evidence="9">Carbohydrate ABC transporter permease</fullName>
    </submittedName>
</protein>
<feature type="transmembrane region" description="Helical" evidence="7">
    <location>
        <begin position="12"/>
        <end position="32"/>
    </location>
</feature>
<comment type="similarity">
    <text evidence="7">Belongs to the binding-protein-dependent transport system permease family.</text>
</comment>
<feature type="transmembrane region" description="Helical" evidence="7">
    <location>
        <begin position="73"/>
        <end position="94"/>
    </location>
</feature>
<feature type="domain" description="ABC transmembrane type-1" evidence="8">
    <location>
        <begin position="70"/>
        <end position="262"/>
    </location>
</feature>
<feature type="transmembrane region" description="Helical" evidence="7">
    <location>
        <begin position="184"/>
        <end position="208"/>
    </location>
</feature>
<dbReference type="Pfam" id="PF00528">
    <property type="entry name" value="BPD_transp_1"/>
    <property type="match status" value="1"/>
</dbReference>
<evidence type="ECO:0000313" key="10">
    <source>
        <dbReference type="Proteomes" id="UP000886886"/>
    </source>
</evidence>
<name>A0A9D0ZTE0_9FIRM</name>
<evidence type="ECO:0000256" key="2">
    <source>
        <dbReference type="ARBA" id="ARBA00022448"/>
    </source>
</evidence>
<keyword evidence="2 7" id="KW-0813">Transport</keyword>
<evidence type="ECO:0000256" key="7">
    <source>
        <dbReference type="RuleBase" id="RU363032"/>
    </source>
</evidence>
<sequence length="277" mass="30842">MKEKKTKMTAVIFLVVLVLAVLFVMPFFLVILNSFKESSEFVANPFSWPASFKFENYGNAFETMNFLNSFKNSLIICVIATLVSSLLSAMNAYVISRKKWKLTKAVYMLLVAAMVVPFQVIMIPLVNIYGSRLGFTNNIWMVTYIHIALNIPFPTFLYCGFMGGIPVELDEAALIDGASQEKTFFQIILPLLKPITITAVVFTALSIWNDYILASTFLSLKEVKTLPLMTYAFLASHSADYAPMMAGLVLTMLPVLILYAVGQRYIIEGIVAGSVKG</sequence>
<dbReference type="InterPro" id="IPR000515">
    <property type="entry name" value="MetI-like"/>
</dbReference>
<dbReference type="CDD" id="cd06261">
    <property type="entry name" value="TM_PBP2"/>
    <property type="match status" value="1"/>
</dbReference>
<keyword evidence="6 7" id="KW-0472">Membrane</keyword>
<evidence type="ECO:0000259" key="8">
    <source>
        <dbReference type="PROSITE" id="PS50928"/>
    </source>
</evidence>
<evidence type="ECO:0000256" key="6">
    <source>
        <dbReference type="ARBA" id="ARBA00023136"/>
    </source>
</evidence>
<evidence type="ECO:0000256" key="3">
    <source>
        <dbReference type="ARBA" id="ARBA00022475"/>
    </source>
</evidence>
<dbReference type="EMBL" id="DVFT01000042">
    <property type="protein sequence ID" value="HIQ95516.1"/>
    <property type="molecule type" value="Genomic_DNA"/>
</dbReference>
<evidence type="ECO:0000256" key="4">
    <source>
        <dbReference type="ARBA" id="ARBA00022692"/>
    </source>
</evidence>
<dbReference type="Proteomes" id="UP000886886">
    <property type="component" value="Unassembled WGS sequence"/>
</dbReference>
<dbReference type="GO" id="GO:0055085">
    <property type="term" value="P:transmembrane transport"/>
    <property type="evidence" value="ECO:0007669"/>
    <property type="project" value="InterPro"/>
</dbReference>
<comment type="subcellular location">
    <subcellularLocation>
        <location evidence="1 7">Cell membrane</location>
        <topology evidence="1 7">Multi-pass membrane protein</topology>
    </subcellularLocation>
</comment>
<dbReference type="GO" id="GO:0005886">
    <property type="term" value="C:plasma membrane"/>
    <property type="evidence" value="ECO:0007669"/>
    <property type="project" value="UniProtKB-SubCell"/>
</dbReference>
<dbReference type="SUPFAM" id="SSF161098">
    <property type="entry name" value="MetI-like"/>
    <property type="match status" value="1"/>
</dbReference>
<dbReference type="Gene3D" id="1.10.3720.10">
    <property type="entry name" value="MetI-like"/>
    <property type="match status" value="1"/>
</dbReference>
<keyword evidence="5 7" id="KW-1133">Transmembrane helix</keyword>
<dbReference type="InterPro" id="IPR035906">
    <property type="entry name" value="MetI-like_sf"/>
</dbReference>
<keyword evidence="4 7" id="KW-0812">Transmembrane</keyword>
<organism evidence="9 10">
    <name type="scientific">Candidatus Limivivens merdigallinarum</name>
    <dbReference type="NCBI Taxonomy" id="2840859"/>
    <lineage>
        <taxon>Bacteria</taxon>
        <taxon>Bacillati</taxon>
        <taxon>Bacillota</taxon>
        <taxon>Clostridia</taxon>
        <taxon>Lachnospirales</taxon>
        <taxon>Lachnospiraceae</taxon>
        <taxon>Lachnospiraceae incertae sedis</taxon>
        <taxon>Candidatus Limivivens</taxon>
    </lineage>
</organism>
<feature type="transmembrane region" description="Helical" evidence="7">
    <location>
        <begin position="241"/>
        <end position="261"/>
    </location>
</feature>
<gene>
    <name evidence="9" type="ORF">IAB26_03040</name>
</gene>
<accession>A0A9D0ZTE0</accession>
<evidence type="ECO:0000256" key="1">
    <source>
        <dbReference type="ARBA" id="ARBA00004651"/>
    </source>
</evidence>
<dbReference type="PANTHER" id="PTHR43744:SF12">
    <property type="entry name" value="ABC TRANSPORTER PERMEASE PROTEIN MG189-RELATED"/>
    <property type="match status" value="1"/>
</dbReference>